<dbReference type="Proteomes" id="UP001148786">
    <property type="component" value="Unassembled WGS sequence"/>
</dbReference>
<evidence type="ECO:0000313" key="3">
    <source>
        <dbReference type="Proteomes" id="UP001148786"/>
    </source>
</evidence>
<keyword evidence="3" id="KW-1185">Reference proteome</keyword>
<evidence type="ECO:0000256" key="1">
    <source>
        <dbReference type="SAM" id="MobiDB-lite"/>
    </source>
</evidence>
<name>A0A9W8MPK9_9AGAR</name>
<dbReference type="OrthoDB" id="6159439at2759"/>
<organism evidence="2 3">
    <name type="scientific">Agrocybe chaxingu</name>
    <dbReference type="NCBI Taxonomy" id="84603"/>
    <lineage>
        <taxon>Eukaryota</taxon>
        <taxon>Fungi</taxon>
        <taxon>Dikarya</taxon>
        <taxon>Basidiomycota</taxon>
        <taxon>Agaricomycotina</taxon>
        <taxon>Agaricomycetes</taxon>
        <taxon>Agaricomycetidae</taxon>
        <taxon>Agaricales</taxon>
        <taxon>Agaricineae</taxon>
        <taxon>Strophariaceae</taxon>
        <taxon>Agrocybe</taxon>
    </lineage>
</organism>
<protein>
    <submittedName>
        <fullName evidence="2">Uncharacterized protein</fullName>
    </submittedName>
</protein>
<comment type="caution">
    <text evidence="2">The sequence shown here is derived from an EMBL/GenBank/DDBJ whole genome shotgun (WGS) entry which is preliminary data.</text>
</comment>
<accession>A0A9W8MPK9</accession>
<reference evidence="2" key="1">
    <citation type="submission" date="2022-07" db="EMBL/GenBank/DDBJ databases">
        <title>Genome Sequence of Agrocybe chaxingu.</title>
        <authorList>
            <person name="Buettner E."/>
        </authorList>
    </citation>
    <scope>NUCLEOTIDE SEQUENCE</scope>
    <source>
        <strain evidence="2">MP-N11</strain>
    </source>
</reference>
<proteinExistence type="predicted"/>
<evidence type="ECO:0000313" key="2">
    <source>
        <dbReference type="EMBL" id="KAJ3492647.1"/>
    </source>
</evidence>
<feature type="compositionally biased region" description="Pro residues" evidence="1">
    <location>
        <begin position="28"/>
        <end position="39"/>
    </location>
</feature>
<dbReference type="AlphaFoldDB" id="A0A9W8MPK9"/>
<dbReference type="EMBL" id="JANKHO010002409">
    <property type="protein sequence ID" value="KAJ3492647.1"/>
    <property type="molecule type" value="Genomic_DNA"/>
</dbReference>
<gene>
    <name evidence="2" type="ORF">NLJ89_g11187</name>
</gene>
<feature type="region of interest" description="Disordered" evidence="1">
    <location>
        <begin position="1"/>
        <end position="42"/>
    </location>
</feature>
<sequence length="81" mass="9138">MDLDDYDMANVHSDNNSDDEYQEAVTPSPEPSPSPPPPSLDILENFNFPYPIEIDKASVKQFSGIRVEDALLLLSFHHHVQ</sequence>